<keyword evidence="3" id="KW-0732">Signal</keyword>
<name>A0A6J4L931_9ACTN</name>
<dbReference type="GO" id="GO:0006629">
    <property type="term" value="P:lipid metabolic process"/>
    <property type="evidence" value="ECO:0007669"/>
    <property type="project" value="InterPro"/>
</dbReference>
<evidence type="ECO:0000256" key="4">
    <source>
        <dbReference type="ARBA" id="ARBA00022798"/>
    </source>
</evidence>
<dbReference type="PANTHER" id="PTHR43620:SF7">
    <property type="entry name" value="GLYCEROPHOSPHODIESTER PHOSPHODIESTERASE GDPD5-RELATED"/>
    <property type="match status" value="1"/>
</dbReference>
<dbReference type="EC" id="3.1.4.46" evidence="2"/>
<reference evidence="8" key="1">
    <citation type="submission" date="2020-02" db="EMBL/GenBank/DDBJ databases">
        <authorList>
            <person name="Meier V. D."/>
        </authorList>
    </citation>
    <scope>NUCLEOTIDE SEQUENCE</scope>
    <source>
        <strain evidence="8">AVDCRST_MAG29</strain>
    </source>
</reference>
<protein>
    <recommendedName>
        <fullName evidence="2">glycerophosphodiester phosphodiesterase</fullName>
        <ecNumber evidence="2">3.1.4.46</ecNumber>
    </recommendedName>
</protein>
<dbReference type="GO" id="GO:0006071">
    <property type="term" value="P:glycerol metabolic process"/>
    <property type="evidence" value="ECO:0007669"/>
    <property type="project" value="UniProtKB-KW"/>
</dbReference>
<gene>
    <name evidence="8" type="ORF">AVDCRST_MAG29-533</name>
</gene>
<feature type="domain" description="GP-PDE" evidence="7">
    <location>
        <begin position="52"/>
        <end position="364"/>
    </location>
</feature>
<evidence type="ECO:0000256" key="2">
    <source>
        <dbReference type="ARBA" id="ARBA00012247"/>
    </source>
</evidence>
<dbReference type="PROSITE" id="PS51704">
    <property type="entry name" value="GP_PDE"/>
    <property type="match status" value="1"/>
</dbReference>
<evidence type="ECO:0000256" key="6">
    <source>
        <dbReference type="ARBA" id="ARBA00047512"/>
    </source>
</evidence>
<dbReference type="EMBL" id="CADCUG010000033">
    <property type="protein sequence ID" value="CAA9322525.1"/>
    <property type="molecule type" value="Genomic_DNA"/>
</dbReference>
<dbReference type="InterPro" id="IPR030395">
    <property type="entry name" value="GP_PDE_dom"/>
</dbReference>
<evidence type="ECO:0000256" key="3">
    <source>
        <dbReference type="ARBA" id="ARBA00022729"/>
    </source>
</evidence>
<dbReference type="GO" id="GO:0008889">
    <property type="term" value="F:glycerophosphodiester phosphodiesterase activity"/>
    <property type="evidence" value="ECO:0007669"/>
    <property type="project" value="UniProtKB-EC"/>
</dbReference>
<accession>A0A6J4L931</accession>
<dbReference type="Pfam" id="PF03009">
    <property type="entry name" value="GDPD"/>
    <property type="match status" value="1"/>
</dbReference>
<comment type="catalytic activity">
    <reaction evidence="6">
        <text>a sn-glycero-3-phosphodiester + H2O = an alcohol + sn-glycerol 3-phosphate + H(+)</text>
        <dbReference type="Rhea" id="RHEA:12969"/>
        <dbReference type="ChEBI" id="CHEBI:15377"/>
        <dbReference type="ChEBI" id="CHEBI:15378"/>
        <dbReference type="ChEBI" id="CHEBI:30879"/>
        <dbReference type="ChEBI" id="CHEBI:57597"/>
        <dbReference type="ChEBI" id="CHEBI:83408"/>
        <dbReference type="EC" id="3.1.4.46"/>
    </reaction>
</comment>
<evidence type="ECO:0000313" key="8">
    <source>
        <dbReference type="EMBL" id="CAA9322525.1"/>
    </source>
</evidence>
<evidence type="ECO:0000259" key="7">
    <source>
        <dbReference type="PROSITE" id="PS51704"/>
    </source>
</evidence>
<evidence type="ECO:0000256" key="5">
    <source>
        <dbReference type="ARBA" id="ARBA00022801"/>
    </source>
</evidence>
<dbReference type="AlphaFoldDB" id="A0A6J4L931"/>
<dbReference type="GO" id="GO:0042597">
    <property type="term" value="C:periplasmic space"/>
    <property type="evidence" value="ECO:0007669"/>
    <property type="project" value="TreeGrafter"/>
</dbReference>
<dbReference type="PANTHER" id="PTHR43620">
    <property type="entry name" value="GLYCEROPHOSPHORYL DIESTER PHOSPHODIESTERASE"/>
    <property type="match status" value="1"/>
</dbReference>
<sequence length="371" mass="40052">MVAAWEWQERRRRWCAQGMAVPVHHLTTGATSRRWRLPPWRGAQVAVPPDRPSVIAHRGACGYRPEHTLAAYDLALALGADALEVDVVPTKDGVLVCRHERDLAVSTDVADRPELASRRRRRGGVSSWFVDDLTLAEVRQLRARETRPRLRVDNTRYDDWFSVPTLAEVLDLVEVHSQTRAELVGLYVETKQPRAFARRGLPLEPLVTAELAQRHLDRPNGPVVVQSFDAAHLRTLSSTTALPLVQLVDAVPASAAMLTPAGLREISTYAGGVGLRKDLVLPRDATGGLASGSVGAELVSSAHSAALGVSVWTLRDENAYLPVDLRTGPAPAAKGEAHVEVLLAMQAGVDAVITDHVDTALEALAAASVAG</sequence>
<dbReference type="InterPro" id="IPR017946">
    <property type="entry name" value="PLC-like_Pdiesterase_TIM-brl"/>
</dbReference>
<comment type="similarity">
    <text evidence="1">Belongs to the glycerophosphoryl diester phosphodiesterase family.</text>
</comment>
<keyword evidence="4" id="KW-0319">Glycerol metabolism</keyword>
<dbReference type="Gene3D" id="3.20.20.190">
    <property type="entry name" value="Phosphatidylinositol (PI) phosphodiesterase"/>
    <property type="match status" value="1"/>
</dbReference>
<keyword evidence="5 8" id="KW-0378">Hydrolase</keyword>
<dbReference type="SUPFAM" id="SSF51695">
    <property type="entry name" value="PLC-like phosphodiesterases"/>
    <property type="match status" value="1"/>
</dbReference>
<evidence type="ECO:0000256" key="1">
    <source>
        <dbReference type="ARBA" id="ARBA00007277"/>
    </source>
</evidence>
<organism evidence="8">
    <name type="scientific">uncultured Nocardioidaceae bacterium</name>
    <dbReference type="NCBI Taxonomy" id="253824"/>
    <lineage>
        <taxon>Bacteria</taxon>
        <taxon>Bacillati</taxon>
        <taxon>Actinomycetota</taxon>
        <taxon>Actinomycetes</taxon>
        <taxon>Propionibacteriales</taxon>
        <taxon>Nocardioidaceae</taxon>
        <taxon>environmental samples</taxon>
    </lineage>
</organism>
<proteinExistence type="inferred from homology"/>